<gene>
    <name evidence="2" type="ORF">ACFOOQ_05715</name>
</gene>
<evidence type="ECO:0000313" key="2">
    <source>
        <dbReference type="EMBL" id="MFC3675028.1"/>
    </source>
</evidence>
<reference evidence="3" key="1">
    <citation type="journal article" date="2019" name="Int. J. Syst. Evol. Microbiol.">
        <title>The Global Catalogue of Microorganisms (GCM) 10K type strain sequencing project: providing services to taxonomists for standard genome sequencing and annotation.</title>
        <authorList>
            <consortium name="The Broad Institute Genomics Platform"/>
            <consortium name="The Broad Institute Genome Sequencing Center for Infectious Disease"/>
            <person name="Wu L."/>
            <person name="Ma J."/>
        </authorList>
    </citation>
    <scope>NUCLEOTIDE SEQUENCE [LARGE SCALE GENOMIC DNA]</scope>
    <source>
        <strain evidence="3">KCTC 42182</strain>
    </source>
</reference>
<dbReference type="EMBL" id="JBHRYJ010000001">
    <property type="protein sequence ID" value="MFC3675028.1"/>
    <property type="molecule type" value="Genomic_DNA"/>
</dbReference>
<dbReference type="RefSeq" id="WP_379722812.1">
    <property type="nucleotide sequence ID" value="NZ_JBHRYJ010000001.1"/>
</dbReference>
<name>A0ABV7VFS3_9PROT</name>
<accession>A0ABV7VFS3</accession>
<protein>
    <recommendedName>
        <fullName evidence="4">SPW repeat-containing protein</fullName>
    </recommendedName>
</protein>
<feature type="transmembrane region" description="Helical" evidence="1">
    <location>
        <begin position="7"/>
        <end position="30"/>
    </location>
</feature>
<keyword evidence="1" id="KW-0812">Transmembrane</keyword>
<feature type="transmembrane region" description="Helical" evidence="1">
    <location>
        <begin position="69"/>
        <end position="87"/>
    </location>
</feature>
<dbReference type="Proteomes" id="UP001595711">
    <property type="component" value="Unassembled WGS sequence"/>
</dbReference>
<evidence type="ECO:0000256" key="1">
    <source>
        <dbReference type="SAM" id="Phobius"/>
    </source>
</evidence>
<keyword evidence="3" id="KW-1185">Reference proteome</keyword>
<keyword evidence="1" id="KW-0472">Membrane</keyword>
<feature type="transmembrane region" description="Helical" evidence="1">
    <location>
        <begin position="36"/>
        <end position="57"/>
    </location>
</feature>
<feature type="transmembrane region" description="Helical" evidence="1">
    <location>
        <begin position="93"/>
        <end position="114"/>
    </location>
</feature>
<organism evidence="2 3">
    <name type="scientific">Ferrovibrio xuzhouensis</name>
    <dbReference type="NCBI Taxonomy" id="1576914"/>
    <lineage>
        <taxon>Bacteria</taxon>
        <taxon>Pseudomonadati</taxon>
        <taxon>Pseudomonadota</taxon>
        <taxon>Alphaproteobacteria</taxon>
        <taxon>Rhodospirillales</taxon>
        <taxon>Rhodospirillaceae</taxon>
        <taxon>Ferrovibrio</taxon>
    </lineage>
</organism>
<proteinExistence type="predicted"/>
<evidence type="ECO:0008006" key="4">
    <source>
        <dbReference type="Google" id="ProtNLM"/>
    </source>
</evidence>
<evidence type="ECO:0000313" key="3">
    <source>
        <dbReference type="Proteomes" id="UP001595711"/>
    </source>
</evidence>
<keyword evidence="1" id="KW-1133">Transmembrane helix</keyword>
<sequence length="117" mass="12538">MPTPVIIAGMFIYIGLGGLMMNFVVPAFGYSHQKTAAFICGLIWIFGWIWVIGALATKSIRDGFTLLRWWVAVYGGLAIGATPIAILPHPATIVLGVILGVAFGSLVATGKIHWLKL</sequence>
<comment type="caution">
    <text evidence="2">The sequence shown here is derived from an EMBL/GenBank/DDBJ whole genome shotgun (WGS) entry which is preliminary data.</text>
</comment>